<evidence type="ECO:0000256" key="5">
    <source>
        <dbReference type="ARBA" id="ARBA00023273"/>
    </source>
</evidence>
<sequence>MFLKIQLLLIYFLFIFFSCTGEGKSPFFFFPSSDSPSVHGIVLKESGKEYPSGSTFVLGNVIRNTQGQSIQFRLVNQGSSVVNIGDGSIIGTNSSEFLLIASNLTSTLEPGDYKEFEIQFSPDNTLGVKTGMFTINSDDPVVGNYSLKLTGTSIPAPAPRIEVKISSTILTDNSSGSRQSFSTQENTQSTPKTFTVKNTGNLNLNLINPIDAQGSDNAYFSVTQPSKTTLAPNESTTFTIRFNPNNTTVRNAIAQIYTDDPNIPVFRVLLEGTGTPTPVPKIEITYVNNSSVTENATLPGLHSFNFGSIFPNSSSSSKTFIIKNVGDIGTTLNISGATVSDSTNFTVSSISSLSLAKNSGTDPAATFTVTFNPISIGNQTATLTISSTNGASGNTSNNTVELSGLGGKRDVLLSWSSSKEKGVHQTGGGYILCYKKTSSFNTAMETGVSCLTVPYVSGPYAPNSVTATLSSAGTYYFRVKAYSQLNTAANFSTAFTLTVTSPGP</sequence>
<feature type="region of interest" description="Disordered" evidence="6">
    <location>
        <begin position="172"/>
        <end position="195"/>
    </location>
</feature>
<dbReference type="PROSITE" id="PS51257">
    <property type="entry name" value="PROKAR_LIPOPROTEIN"/>
    <property type="match status" value="1"/>
</dbReference>
<evidence type="ECO:0000256" key="4">
    <source>
        <dbReference type="ARBA" id="ARBA00023069"/>
    </source>
</evidence>
<keyword evidence="5" id="KW-0966">Cell projection</keyword>
<keyword evidence="3" id="KW-0963">Cytoplasm</keyword>
<dbReference type="Gene3D" id="2.60.40.10">
    <property type="entry name" value="Immunoglobulins"/>
    <property type="match status" value="3"/>
</dbReference>
<protein>
    <recommendedName>
        <fullName evidence="7">HYDIN/VesB/CFA65-like Ig-like domain-containing protein</fullName>
    </recommendedName>
</protein>
<accession>A0ABX4PJ41</accession>
<keyword evidence="4" id="KW-0969">Cilium</keyword>
<evidence type="ECO:0000256" key="3">
    <source>
        <dbReference type="ARBA" id="ARBA00022490"/>
    </source>
</evidence>
<evidence type="ECO:0000313" key="9">
    <source>
        <dbReference type="Proteomes" id="UP000231857"/>
    </source>
</evidence>
<dbReference type="RefSeq" id="WP_100723946.1">
    <property type="nucleotide sequence ID" value="NZ_NPEI01000013.1"/>
</dbReference>
<dbReference type="Pfam" id="PF22544">
    <property type="entry name" value="HYDIN_VesB_CFA65-like_Ig"/>
    <property type="match status" value="1"/>
</dbReference>
<dbReference type="InterPro" id="IPR013783">
    <property type="entry name" value="Ig-like_fold"/>
</dbReference>
<name>A0ABX4PJ41_9LEPT</name>
<comment type="caution">
    <text evidence="8">The sequence shown here is derived from an EMBL/GenBank/DDBJ whole genome shotgun (WGS) entry which is preliminary data.</text>
</comment>
<evidence type="ECO:0000256" key="6">
    <source>
        <dbReference type="SAM" id="MobiDB-lite"/>
    </source>
</evidence>
<feature type="domain" description="HYDIN/VesB/CFA65-like Ig-like" evidence="7">
    <location>
        <begin position="181"/>
        <end position="248"/>
    </location>
</feature>
<keyword evidence="9" id="KW-1185">Reference proteome</keyword>
<dbReference type="NCBIfam" id="NF012200">
    <property type="entry name" value="choice_anch_D"/>
    <property type="match status" value="3"/>
</dbReference>
<evidence type="ECO:0000256" key="2">
    <source>
        <dbReference type="ARBA" id="ARBA00004496"/>
    </source>
</evidence>
<reference evidence="8 9" key="1">
    <citation type="submission" date="2017-07" db="EMBL/GenBank/DDBJ databases">
        <title>Leptospira spp. isolated from tropical soils.</title>
        <authorList>
            <person name="Thibeaux R."/>
            <person name="Iraola G."/>
            <person name="Ferres I."/>
            <person name="Bierque E."/>
            <person name="Girault D."/>
            <person name="Soupe-Gilbert M.-E."/>
            <person name="Picardeau M."/>
            <person name="Goarant C."/>
        </authorList>
    </citation>
    <scope>NUCLEOTIDE SEQUENCE [LARGE SCALE GENOMIC DNA]</scope>
    <source>
        <strain evidence="8 9">ATI7-C-A2</strain>
    </source>
</reference>
<proteinExistence type="predicted"/>
<organism evidence="8 9">
    <name type="scientific">Leptospira haakeii</name>
    <dbReference type="NCBI Taxonomy" id="2023198"/>
    <lineage>
        <taxon>Bacteria</taxon>
        <taxon>Pseudomonadati</taxon>
        <taxon>Spirochaetota</taxon>
        <taxon>Spirochaetia</taxon>
        <taxon>Leptospirales</taxon>
        <taxon>Leptospiraceae</taxon>
        <taxon>Leptospira</taxon>
    </lineage>
</organism>
<evidence type="ECO:0000256" key="1">
    <source>
        <dbReference type="ARBA" id="ARBA00004138"/>
    </source>
</evidence>
<gene>
    <name evidence="8" type="ORF">CH363_16815</name>
</gene>
<evidence type="ECO:0000313" key="8">
    <source>
        <dbReference type="EMBL" id="PKA14707.1"/>
    </source>
</evidence>
<dbReference type="InterPro" id="IPR053879">
    <property type="entry name" value="HYDIN_VesB_CFA65-like_Ig"/>
</dbReference>
<evidence type="ECO:0000259" key="7">
    <source>
        <dbReference type="Pfam" id="PF22544"/>
    </source>
</evidence>
<dbReference type="Proteomes" id="UP000231857">
    <property type="component" value="Unassembled WGS sequence"/>
</dbReference>
<comment type="subcellular location">
    <subcellularLocation>
        <location evidence="1">Cell projection</location>
        <location evidence="1">Cilium</location>
    </subcellularLocation>
    <subcellularLocation>
        <location evidence="2">Cytoplasm</location>
    </subcellularLocation>
</comment>
<dbReference type="EMBL" id="NPEI01000013">
    <property type="protein sequence ID" value="PKA14707.1"/>
    <property type="molecule type" value="Genomic_DNA"/>
</dbReference>